<evidence type="ECO:0000313" key="1">
    <source>
        <dbReference type="EMBL" id="MBK6089711.1"/>
    </source>
</evidence>
<gene>
    <name evidence="1" type="ORF">JKK62_13860</name>
</gene>
<evidence type="ECO:0000313" key="2">
    <source>
        <dbReference type="Proteomes" id="UP000633365"/>
    </source>
</evidence>
<comment type="caution">
    <text evidence="1">The sequence shown here is derived from an EMBL/GenBank/DDBJ whole genome shotgun (WGS) entry which is preliminary data.</text>
</comment>
<proteinExistence type="predicted"/>
<reference evidence="1" key="1">
    <citation type="submission" date="2021-01" db="EMBL/GenBank/DDBJ databases">
        <title>Genome public.</title>
        <authorList>
            <person name="Liu C."/>
            <person name="Sun Q."/>
        </authorList>
    </citation>
    <scope>NUCLEOTIDE SEQUENCE</scope>
    <source>
        <strain evidence="1">M6</strain>
    </source>
</reference>
<protein>
    <submittedName>
        <fullName evidence="1">Uncharacterized protein</fullName>
    </submittedName>
</protein>
<dbReference type="EMBL" id="JAEQMG010000148">
    <property type="protein sequence ID" value="MBK6089711.1"/>
    <property type="molecule type" value="Genomic_DNA"/>
</dbReference>
<name>A0A934WTL2_9FIRM</name>
<organism evidence="1 2">
    <name type="scientific">Ruminococcus difficilis</name>
    <dbReference type="NCBI Taxonomy" id="2763069"/>
    <lineage>
        <taxon>Bacteria</taxon>
        <taxon>Bacillati</taxon>
        <taxon>Bacillota</taxon>
        <taxon>Clostridia</taxon>
        <taxon>Eubacteriales</taxon>
        <taxon>Oscillospiraceae</taxon>
        <taxon>Ruminococcus</taxon>
    </lineage>
</organism>
<sequence>MKNPKYHVYLTNEERSEVLKSLIDLKNEMIAQGKYTDVLDEIIVKLYKARKKNIKVIYN</sequence>
<dbReference type="Proteomes" id="UP000633365">
    <property type="component" value="Unassembled WGS sequence"/>
</dbReference>
<dbReference type="AlphaFoldDB" id="A0A934WTL2"/>
<accession>A0A934WTL2</accession>
<keyword evidence="2" id="KW-1185">Reference proteome</keyword>
<dbReference type="RefSeq" id="WP_201428419.1">
    <property type="nucleotide sequence ID" value="NZ_JAEQMG010000148.1"/>
</dbReference>